<dbReference type="GO" id="GO:0047372">
    <property type="term" value="F:monoacylglycerol lipase activity"/>
    <property type="evidence" value="ECO:0007669"/>
    <property type="project" value="TreeGrafter"/>
</dbReference>
<gene>
    <name evidence="4" type="ORF">SAMN05444359_11628</name>
</gene>
<dbReference type="PIRSF" id="PIRSF005211">
    <property type="entry name" value="Ab_hydro_YheT"/>
    <property type="match status" value="1"/>
</dbReference>
<evidence type="ECO:0000256" key="2">
    <source>
        <dbReference type="PIRSR" id="PIRSR005211-1"/>
    </source>
</evidence>
<feature type="active site" description="Charge relay system" evidence="2">
    <location>
        <position position="287"/>
    </location>
</feature>
<dbReference type="STRING" id="478744.SAMN05444359_11628"/>
<dbReference type="Pfam" id="PF00561">
    <property type="entry name" value="Abhydrolase_1"/>
    <property type="match status" value="1"/>
</dbReference>
<name>A0A1H9J023_9BACT</name>
<dbReference type="Gene3D" id="3.40.50.1820">
    <property type="entry name" value="alpha/beta hydrolase"/>
    <property type="match status" value="1"/>
</dbReference>
<feature type="active site" description="Charge relay system" evidence="2">
    <location>
        <position position="258"/>
    </location>
</feature>
<dbReference type="Proteomes" id="UP000199021">
    <property type="component" value="Unassembled WGS sequence"/>
</dbReference>
<dbReference type="PANTHER" id="PTHR10794:SF63">
    <property type="entry name" value="ALPHA_BETA HYDROLASE 1, ISOFORM A"/>
    <property type="match status" value="1"/>
</dbReference>
<organism evidence="4 5">
    <name type="scientific">Neolewinella agarilytica</name>
    <dbReference type="NCBI Taxonomy" id="478744"/>
    <lineage>
        <taxon>Bacteria</taxon>
        <taxon>Pseudomonadati</taxon>
        <taxon>Bacteroidota</taxon>
        <taxon>Saprospiria</taxon>
        <taxon>Saprospirales</taxon>
        <taxon>Lewinellaceae</taxon>
        <taxon>Neolewinella</taxon>
    </lineage>
</organism>
<evidence type="ECO:0000313" key="4">
    <source>
        <dbReference type="EMBL" id="SEQ80119.1"/>
    </source>
</evidence>
<sequence length="311" mass="35393">MTFPQRFKAHYQTIVPNLFRSVAIDYRRERIDTPDGDFLDLDWLDHPRSRRLVILSHGLEGDSSRVYVAGAARFFHEQGWHALAWNCRSCSGVMNRTPKLYSHGQTEDVETVVNHALASGQFDRIVLVGYSMGGNLTLKYLGTMGENRPKEVTHGVAFSAPVFIEHSADSLDRRDNWIYRIKFRRSLTAKIMAKEQQFPGRVDFSRLKEVKCWRDFDRLTSLRISDYDSLDDYYAYLSSGNFVAGTTAPVLIVNATNDPIVPDACNPHELARTHPLISLETPDWGGHVGFALKGKKHNWMDERALAFVTEG</sequence>
<dbReference type="SUPFAM" id="SSF53474">
    <property type="entry name" value="alpha/beta-Hydrolases"/>
    <property type="match status" value="1"/>
</dbReference>
<dbReference type="EMBL" id="FOFB01000016">
    <property type="protein sequence ID" value="SEQ80119.1"/>
    <property type="molecule type" value="Genomic_DNA"/>
</dbReference>
<dbReference type="AlphaFoldDB" id="A0A1H9J023"/>
<proteinExistence type="inferred from homology"/>
<dbReference type="InterPro" id="IPR000073">
    <property type="entry name" value="AB_hydrolase_1"/>
</dbReference>
<dbReference type="InterPro" id="IPR050960">
    <property type="entry name" value="AB_hydrolase_4_sf"/>
</dbReference>
<reference evidence="5" key="1">
    <citation type="submission" date="2016-10" db="EMBL/GenBank/DDBJ databases">
        <authorList>
            <person name="Varghese N."/>
            <person name="Submissions S."/>
        </authorList>
    </citation>
    <scope>NUCLEOTIDE SEQUENCE [LARGE SCALE GENOMIC DNA]</scope>
    <source>
        <strain evidence="5">DSM 24740</strain>
    </source>
</reference>
<dbReference type="PANTHER" id="PTHR10794">
    <property type="entry name" value="ABHYDROLASE DOMAIN-CONTAINING PROTEIN"/>
    <property type="match status" value="1"/>
</dbReference>
<dbReference type="RefSeq" id="WP_090169814.1">
    <property type="nucleotide sequence ID" value="NZ_FOFB01000016.1"/>
</dbReference>
<dbReference type="GO" id="GO:0034338">
    <property type="term" value="F:short-chain carboxylesterase activity"/>
    <property type="evidence" value="ECO:0007669"/>
    <property type="project" value="TreeGrafter"/>
</dbReference>
<evidence type="ECO:0000313" key="5">
    <source>
        <dbReference type="Proteomes" id="UP000199021"/>
    </source>
</evidence>
<feature type="domain" description="AB hydrolase-1" evidence="3">
    <location>
        <begin position="52"/>
        <end position="287"/>
    </location>
</feature>
<dbReference type="InParanoid" id="A0A1H9J023"/>
<feature type="active site" description="Charge relay system" evidence="2">
    <location>
        <position position="131"/>
    </location>
</feature>
<dbReference type="InterPro" id="IPR012020">
    <property type="entry name" value="ABHD4"/>
</dbReference>
<comment type="similarity">
    <text evidence="1">Belongs to the AB hydrolase superfamily. AB hydrolase 4 family.</text>
</comment>
<evidence type="ECO:0000256" key="1">
    <source>
        <dbReference type="ARBA" id="ARBA00010884"/>
    </source>
</evidence>
<protein>
    <recommendedName>
        <fullName evidence="3">AB hydrolase-1 domain-containing protein</fullName>
    </recommendedName>
</protein>
<dbReference type="OrthoDB" id="332676at2"/>
<keyword evidence="5" id="KW-1185">Reference proteome</keyword>
<accession>A0A1H9J023</accession>
<dbReference type="InterPro" id="IPR029058">
    <property type="entry name" value="AB_hydrolase_fold"/>
</dbReference>
<evidence type="ECO:0000259" key="3">
    <source>
        <dbReference type="Pfam" id="PF00561"/>
    </source>
</evidence>